<evidence type="ECO:0000256" key="2">
    <source>
        <dbReference type="ARBA" id="ARBA00022741"/>
    </source>
</evidence>
<feature type="non-terminal residue" evidence="15">
    <location>
        <position position="730"/>
    </location>
</feature>
<proteinExistence type="inferred from homology"/>
<evidence type="ECO:0000256" key="1">
    <source>
        <dbReference type="ARBA" id="ARBA00009922"/>
    </source>
</evidence>
<evidence type="ECO:0000256" key="7">
    <source>
        <dbReference type="ARBA" id="ARBA00023235"/>
    </source>
</evidence>
<comment type="caution">
    <text evidence="12">Lacks conserved residue(s) required for the propagation of feature annotation.</text>
</comment>
<keyword evidence="7" id="KW-0413">Isomerase</keyword>
<dbReference type="Gene3D" id="1.10.10.160">
    <property type="match status" value="1"/>
</dbReference>
<feature type="non-terminal residue" evidence="15">
    <location>
        <position position="1"/>
    </location>
</feature>
<comment type="caution">
    <text evidence="15">The sequence shown here is derived from an EMBL/GenBank/DDBJ whole genome shotgun (WGS) entry which is preliminary data.</text>
</comment>
<evidence type="ECO:0000313" key="16">
    <source>
        <dbReference type="Proteomes" id="UP000053860"/>
    </source>
</evidence>
<evidence type="ECO:0000259" key="14">
    <source>
        <dbReference type="PROSITE" id="PS51217"/>
    </source>
</evidence>
<dbReference type="CDD" id="cd17932">
    <property type="entry name" value="DEXQc_UvrD"/>
    <property type="match status" value="1"/>
</dbReference>
<feature type="domain" description="UvrD-like helicase C-terminal" evidence="14">
    <location>
        <begin position="299"/>
        <end position="587"/>
    </location>
</feature>
<protein>
    <recommendedName>
        <fullName evidence="9">DNA 3'-5' helicase</fullName>
        <ecNumber evidence="9">5.6.2.4</ecNumber>
    </recommendedName>
    <alternativeName>
        <fullName evidence="10">DNA 3'-5' helicase II</fullName>
    </alternativeName>
</protein>
<dbReference type="InterPro" id="IPR014016">
    <property type="entry name" value="UvrD-like_ATP-bd"/>
</dbReference>
<dbReference type="EMBL" id="LGGN01000367">
    <property type="protein sequence ID" value="KUK75791.1"/>
    <property type="molecule type" value="Genomic_DNA"/>
</dbReference>
<dbReference type="SUPFAM" id="SSF52540">
    <property type="entry name" value="P-loop containing nucleoside triphosphate hydrolases"/>
    <property type="match status" value="1"/>
</dbReference>
<dbReference type="Gene3D" id="3.40.50.300">
    <property type="entry name" value="P-loop containing nucleotide triphosphate hydrolases"/>
    <property type="match status" value="2"/>
</dbReference>
<evidence type="ECO:0000256" key="10">
    <source>
        <dbReference type="ARBA" id="ARBA00034923"/>
    </source>
</evidence>
<dbReference type="Proteomes" id="UP000053860">
    <property type="component" value="Unassembled WGS sequence"/>
</dbReference>
<evidence type="ECO:0000313" key="15">
    <source>
        <dbReference type="EMBL" id="KUK75791.1"/>
    </source>
</evidence>
<dbReference type="AlphaFoldDB" id="A0A124FWS1"/>
<dbReference type="Gene3D" id="1.10.486.10">
    <property type="entry name" value="PCRA, domain 4"/>
    <property type="match status" value="1"/>
</dbReference>
<evidence type="ECO:0000256" key="9">
    <source>
        <dbReference type="ARBA" id="ARBA00034808"/>
    </source>
</evidence>
<gene>
    <name evidence="15" type="ORF">XD92_1518</name>
</gene>
<reference evidence="16" key="1">
    <citation type="journal article" date="2015" name="MBio">
        <title>Genome-Resolved Metagenomic Analysis Reveals Roles for Candidate Phyla and Other Microbial Community Members in Biogeochemical Transformations in Oil Reservoirs.</title>
        <authorList>
            <person name="Hu P."/>
            <person name="Tom L."/>
            <person name="Singh A."/>
            <person name="Thomas B.C."/>
            <person name="Baker B.J."/>
            <person name="Piceno Y.M."/>
            <person name="Andersen G.L."/>
            <person name="Banfield J.F."/>
        </authorList>
    </citation>
    <scope>NUCLEOTIDE SEQUENCE [LARGE SCALE GENOMIC DNA]</scope>
</reference>
<evidence type="ECO:0000256" key="4">
    <source>
        <dbReference type="ARBA" id="ARBA00022806"/>
    </source>
</evidence>
<dbReference type="Pfam" id="PF00580">
    <property type="entry name" value="UvrD-helicase"/>
    <property type="match status" value="1"/>
</dbReference>
<evidence type="ECO:0000256" key="5">
    <source>
        <dbReference type="ARBA" id="ARBA00022840"/>
    </source>
</evidence>
<keyword evidence="2 12" id="KW-0547">Nucleotide-binding</keyword>
<sequence>LDKTDADPSTILALTFTDSAAKNMRDRLAQLIGPTAYYVNISTFHSFCADVIRRYPEYFPIARNSEPLTALERFEIIEQLIQKTKLSSIKPLNMPLYYLKEILSSISDLKREGINPDQFEKIIDQDAAQIEQNQDDYKKAQLAQMKKNIGKQRELLQLYRLYQQELRTRQRYDFDDMIMLVVEAFQEHELLLRLHQEQLHYFLVDEYQDTNSAQNKVVDLLASYWGDKANICVVGDPHQAIFRFQGASIENMLGFVDRYQEATVINLAQGYRCTQKIYDSAHTLIGNNKLSQVDSQADSAKNKLLKLLNQPLKSAVDELRPTADIPDNPIKVYSAPTQTMESIFVAKQIKELLDSGTEPDEIAVLYRYNSDSIEIAEALTKWGVRYEIEGGDDILQREFTNQLLNFFQILLDLRNTQEDQLVYQVLHYPWFKLDSLKVMKLGRVAGKLKLSLLEVIDRGYSSIKKAELQAVLSEDEFAEIKKFTDQLYHWSSLDHQLLFTHWFERVLKEAEIFEWLQAQPNYAQLLSELNSLYRQVKSMVASDRQFKLINFLQAIEVMREHKLQITVEDLNIKKGAVSLATVHKAKGQEWRHVFIIQCVDGKWGNRRPRNILPLPEGILEHTQISDKELNEDERRAFYVALTRAKDSVTVCYPETIVNDNHTDEKSASQFLYQLGDQIQIAEDEQLLNQADELLQKMIEPPVTVQPSLDQRQFFELILKDFKLSVTALNT</sequence>
<keyword evidence="4 12" id="KW-0347">Helicase</keyword>
<dbReference type="GO" id="GO:0005524">
    <property type="term" value="F:ATP binding"/>
    <property type="evidence" value="ECO:0007669"/>
    <property type="project" value="UniProtKB-UniRule"/>
</dbReference>
<dbReference type="InterPro" id="IPR014017">
    <property type="entry name" value="DNA_helicase_UvrD-like_C"/>
</dbReference>
<dbReference type="PROSITE" id="PS51198">
    <property type="entry name" value="UVRD_HELICASE_ATP_BIND"/>
    <property type="match status" value="1"/>
</dbReference>
<keyword evidence="6" id="KW-0238">DNA-binding</keyword>
<comment type="catalytic activity">
    <reaction evidence="11">
        <text>ATP + H2O = ADP + phosphate + H(+)</text>
        <dbReference type="Rhea" id="RHEA:13065"/>
        <dbReference type="ChEBI" id="CHEBI:15377"/>
        <dbReference type="ChEBI" id="CHEBI:15378"/>
        <dbReference type="ChEBI" id="CHEBI:30616"/>
        <dbReference type="ChEBI" id="CHEBI:43474"/>
        <dbReference type="ChEBI" id="CHEBI:456216"/>
        <dbReference type="EC" id="5.6.2.4"/>
    </reaction>
</comment>
<evidence type="ECO:0000256" key="6">
    <source>
        <dbReference type="ARBA" id="ARBA00023125"/>
    </source>
</evidence>
<dbReference type="InterPro" id="IPR027417">
    <property type="entry name" value="P-loop_NTPase"/>
</dbReference>
<dbReference type="PANTHER" id="PTHR11070:SF2">
    <property type="entry name" value="ATP-DEPENDENT DNA HELICASE SRS2"/>
    <property type="match status" value="1"/>
</dbReference>
<dbReference type="GO" id="GO:0016787">
    <property type="term" value="F:hydrolase activity"/>
    <property type="evidence" value="ECO:0007669"/>
    <property type="project" value="UniProtKB-UniRule"/>
</dbReference>
<accession>A0A124FWS1</accession>
<comment type="similarity">
    <text evidence="1">Belongs to the helicase family. UvrD subfamily.</text>
</comment>
<dbReference type="Pfam" id="PF13361">
    <property type="entry name" value="UvrD_C"/>
    <property type="match status" value="1"/>
</dbReference>
<dbReference type="PROSITE" id="PS51217">
    <property type="entry name" value="UVRD_HELICASE_CTER"/>
    <property type="match status" value="1"/>
</dbReference>
<evidence type="ECO:0000259" key="13">
    <source>
        <dbReference type="PROSITE" id="PS51198"/>
    </source>
</evidence>
<dbReference type="GO" id="GO:0000725">
    <property type="term" value="P:recombinational repair"/>
    <property type="evidence" value="ECO:0007669"/>
    <property type="project" value="TreeGrafter"/>
</dbReference>
<feature type="domain" description="UvrD-like helicase ATP-binding" evidence="13">
    <location>
        <begin position="1"/>
        <end position="274"/>
    </location>
</feature>
<name>A0A124FWS1_9BACT</name>
<evidence type="ECO:0000256" key="12">
    <source>
        <dbReference type="PROSITE-ProRule" id="PRU00560"/>
    </source>
</evidence>
<evidence type="ECO:0000256" key="8">
    <source>
        <dbReference type="ARBA" id="ARBA00034617"/>
    </source>
</evidence>
<dbReference type="EC" id="5.6.2.4" evidence="9"/>
<dbReference type="InterPro" id="IPR000212">
    <property type="entry name" value="DNA_helicase_UvrD/REP"/>
</dbReference>
<dbReference type="InterPro" id="IPR013986">
    <property type="entry name" value="DExx_box_DNA_helicase_dom_sf"/>
</dbReference>
<dbReference type="GO" id="GO:0043138">
    <property type="term" value="F:3'-5' DNA helicase activity"/>
    <property type="evidence" value="ECO:0007669"/>
    <property type="project" value="UniProtKB-EC"/>
</dbReference>
<comment type="catalytic activity">
    <reaction evidence="8">
        <text>Couples ATP hydrolysis with the unwinding of duplex DNA by translocating in the 3'-5' direction.</text>
        <dbReference type="EC" id="5.6.2.4"/>
    </reaction>
</comment>
<organism evidence="15 16">
    <name type="scientific">Proteiniphilum acetatigenes</name>
    <dbReference type="NCBI Taxonomy" id="294710"/>
    <lineage>
        <taxon>Bacteria</taxon>
        <taxon>Pseudomonadati</taxon>
        <taxon>Bacteroidota</taxon>
        <taxon>Bacteroidia</taxon>
        <taxon>Bacteroidales</taxon>
        <taxon>Dysgonomonadaceae</taxon>
        <taxon>Proteiniphilum</taxon>
    </lineage>
</organism>
<evidence type="ECO:0000256" key="11">
    <source>
        <dbReference type="ARBA" id="ARBA00048988"/>
    </source>
</evidence>
<dbReference type="PANTHER" id="PTHR11070">
    <property type="entry name" value="UVRD / RECB / PCRA DNA HELICASE FAMILY MEMBER"/>
    <property type="match status" value="1"/>
</dbReference>
<keyword evidence="5 12" id="KW-0067">ATP-binding</keyword>
<evidence type="ECO:0000256" key="3">
    <source>
        <dbReference type="ARBA" id="ARBA00022801"/>
    </source>
</evidence>
<keyword evidence="3 12" id="KW-0378">Hydrolase</keyword>
<dbReference type="GO" id="GO:0003677">
    <property type="term" value="F:DNA binding"/>
    <property type="evidence" value="ECO:0007669"/>
    <property type="project" value="UniProtKB-KW"/>
</dbReference>